<feature type="region of interest" description="Disordered" evidence="1">
    <location>
        <begin position="1"/>
        <end position="23"/>
    </location>
</feature>
<comment type="caution">
    <text evidence="4">The sequence shown here is derived from an EMBL/GenBank/DDBJ whole genome shotgun (WGS) entry which is preliminary data.</text>
</comment>
<dbReference type="SUPFAM" id="SSF110997">
    <property type="entry name" value="Sporulation related repeat"/>
    <property type="match status" value="1"/>
</dbReference>
<feature type="compositionally biased region" description="Low complexity" evidence="1">
    <location>
        <begin position="68"/>
        <end position="79"/>
    </location>
</feature>
<dbReference type="Pfam" id="PF05036">
    <property type="entry name" value="SPOR"/>
    <property type="match status" value="1"/>
</dbReference>
<evidence type="ECO:0000313" key="4">
    <source>
        <dbReference type="EMBL" id="MDT0498972.1"/>
    </source>
</evidence>
<keyword evidence="2" id="KW-0812">Transmembrane</keyword>
<organism evidence="4 5">
    <name type="scientific">Banduia mediterranea</name>
    <dbReference type="NCBI Taxonomy" id="3075609"/>
    <lineage>
        <taxon>Bacteria</taxon>
        <taxon>Pseudomonadati</taxon>
        <taxon>Pseudomonadota</taxon>
        <taxon>Gammaproteobacteria</taxon>
        <taxon>Nevskiales</taxon>
        <taxon>Algiphilaceae</taxon>
        <taxon>Banduia</taxon>
    </lineage>
</organism>
<feature type="transmembrane region" description="Helical" evidence="2">
    <location>
        <begin position="27"/>
        <end position="50"/>
    </location>
</feature>
<dbReference type="InterPro" id="IPR036680">
    <property type="entry name" value="SPOR-like_sf"/>
</dbReference>
<gene>
    <name evidence="4" type="ORF">RM530_16635</name>
</gene>
<accession>A0ABU2WPG7</accession>
<dbReference type="PROSITE" id="PS51724">
    <property type="entry name" value="SPOR"/>
    <property type="match status" value="1"/>
</dbReference>
<keyword evidence="5" id="KW-1185">Reference proteome</keyword>
<name>A0ABU2WPG7_9GAMM</name>
<keyword evidence="2" id="KW-1133">Transmembrane helix</keyword>
<dbReference type="RefSeq" id="WP_311366384.1">
    <property type="nucleotide sequence ID" value="NZ_JAVRIC010000031.1"/>
</dbReference>
<reference evidence="4 5" key="1">
    <citation type="submission" date="2023-09" db="EMBL/GenBank/DDBJ databases">
        <authorList>
            <person name="Rey-Velasco X."/>
        </authorList>
    </citation>
    <scope>NUCLEOTIDE SEQUENCE [LARGE SCALE GENOMIC DNA]</scope>
    <source>
        <strain evidence="4 5">W345</strain>
    </source>
</reference>
<dbReference type="PANTHER" id="PTHR38687">
    <property type="entry name" value="CELL DIVISION PROTEIN DEDD-RELATED"/>
    <property type="match status" value="1"/>
</dbReference>
<dbReference type="Proteomes" id="UP001254608">
    <property type="component" value="Unassembled WGS sequence"/>
</dbReference>
<evidence type="ECO:0000256" key="2">
    <source>
        <dbReference type="SAM" id="Phobius"/>
    </source>
</evidence>
<feature type="domain" description="SPOR" evidence="3">
    <location>
        <begin position="120"/>
        <end position="201"/>
    </location>
</feature>
<dbReference type="InterPro" id="IPR007730">
    <property type="entry name" value="SPOR-like_dom"/>
</dbReference>
<dbReference type="EMBL" id="JAVRIC010000031">
    <property type="protein sequence ID" value="MDT0498972.1"/>
    <property type="molecule type" value="Genomic_DNA"/>
</dbReference>
<evidence type="ECO:0000256" key="1">
    <source>
        <dbReference type="SAM" id="MobiDB-lite"/>
    </source>
</evidence>
<sequence length="201" mass="21926">MPRDYAPRNRNQKRPAKRSHARGKQGLPGWLWMVVGLSIGLVVAAIVYIGRPTGEPAAPPVIRTEARAAAPASTARSQSPPLPPKEKPRFSFYELLPSYEVVVPEATDKTVGGKPGAVPVVPPGQYVIQVGAFRSSGEAESQKAKLALLGIESRVESVTIDNRDTWYRVRVGPIDDPKKVQATVQTLNVHEFESLLMRVKS</sequence>
<keyword evidence="2" id="KW-0472">Membrane</keyword>
<feature type="region of interest" description="Disordered" evidence="1">
    <location>
        <begin position="68"/>
        <end position="87"/>
    </location>
</feature>
<dbReference type="InterPro" id="IPR052521">
    <property type="entry name" value="Cell_div_SPOR-domain"/>
</dbReference>
<protein>
    <submittedName>
        <fullName evidence="4">SPOR domain-containing protein</fullName>
    </submittedName>
</protein>
<evidence type="ECO:0000259" key="3">
    <source>
        <dbReference type="PROSITE" id="PS51724"/>
    </source>
</evidence>
<proteinExistence type="predicted"/>
<dbReference type="Gene3D" id="3.30.70.1070">
    <property type="entry name" value="Sporulation related repeat"/>
    <property type="match status" value="1"/>
</dbReference>
<evidence type="ECO:0000313" key="5">
    <source>
        <dbReference type="Proteomes" id="UP001254608"/>
    </source>
</evidence>
<dbReference type="PANTHER" id="PTHR38687:SF1">
    <property type="entry name" value="CELL DIVISION PROTEIN DEDD"/>
    <property type="match status" value="1"/>
</dbReference>
<feature type="compositionally biased region" description="Basic residues" evidence="1">
    <location>
        <begin position="10"/>
        <end position="23"/>
    </location>
</feature>